<organism evidence="1 2">
    <name type="scientific">Aureobasidium subglaciale (strain EXF-2481)</name>
    <name type="common">Aureobasidium pullulans var. subglaciale</name>
    <dbReference type="NCBI Taxonomy" id="1043005"/>
    <lineage>
        <taxon>Eukaryota</taxon>
        <taxon>Fungi</taxon>
        <taxon>Dikarya</taxon>
        <taxon>Ascomycota</taxon>
        <taxon>Pezizomycotina</taxon>
        <taxon>Dothideomycetes</taxon>
        <taxon>Dothideomycetidae</taxon>
        <taxon>Dothideales</taxon>
        <taxon>Saccotheciaceae</taxon>
        <taxon>Aureobasidium</taxon>
    </lineage>
</organism>
<reference evidence="1 2" key="1">
    <citation type="journal article" date="2014" name="BMC Genomics">
        <title>Genome sequencing of four Aureobasidium pullulans varieties: biotechnological potential, stress tolerance, and description of new species.</title>
        <authorList>
            <person name="Gostin Ar C."/>
            <person name="Ohm R.A."/>
            <person name="Kogej T."/>
            <person name="Sonjak S."/>
            <person name="Turk M."/>
            <person name="Zajc J."/>
            <person name="Zalar P."/>
            <person name="Grube M."/>
            <person name="Sun H."/>
            <person name="Han J."/>
            <person name="Sharma A."/>
            <person name="Chiniquy J."/>
            <person name="Ngan C.Y."/>
            <person name="Lipzen A."/>
            <person name="Barry K."/>
            <person name="Grigoriev I.V."/>
            <person name="Gunde-Cimerman N."/>
        </authorList>
    </citation>
    <scope>NUCLEOTIDE SEQUENCE [LARGE SCALE GENOMIC DNA]</scope>
    <source>
        <strain evidence="1 2">EXF-2481</strain>
    </source>
</reference>
<dbReference type="GeneID" id="25367299"/>
<proteinExistence type="predicted"/>
<keyword evidence="2" id="KW-1185">Reference proteome</keyword>
<sequence>MGPVCESCGLVRYGGTLYWQSKALPDHYSCRGCYVRRLEPEGYMPKGFEDVQSWKELVARKEQLDKLKSQGSDLVKPRYLAHQHLHRMNSPSSSQATQTCPSSCSMKLISLIVLLTTSSWGLRCVHPAPALEPVSSSPAEAYRCKCPPLRVNSDASVRFLSWLSSLPASHCILPPLS</sequence>
<evidence type="ECO:0000313" key="1">
    <source>
        <dbReference type="EMBL" id="KEQ92391.1"/>
    </source>
</evidence>
<dbReference type="HOGENOM" id="CLU_1517589_0_0_1"/>
<dbReference type="EMBL" id="KL584771">
    <property type="protein sequence ID" value="KEQ92391.1"/>
    <property type="molecule type" value="Genomic_DNA"/>
</dbReference>
<dbReference type="InParanoid" id="A0A074YZR8"/>
<dbReference type="AlphaFoldDB" id="A0A074YZR8"/>
<dbReference type="RefSeq" id="XP_013340904.1">
    <property type="nucleotide sequence ID" value="XM_013485450.1"/>
</dbReference>
<accession>A0A074YZR8</accession>
<gene>
    <name evidence="1" type="ORF">AUEXF2481DRAFT_430333</name>
</gene>
<dbReference type="OrthoDB" id="3937726at2759"/>
<protein>
    <submittedName>
        <fullName evidence="1">Uncharacterized protein</fullName>
    </submittedName>
</protein>
<name>A0A074YZR8_AURSE</name>
<evidence type="ECO:0000313" key="2">
    <source>
        <dbReference type="Proteomes" id="UP000030641"/>
    </source>
</evidence>
<dbReference type="Proteomes" id="UP000030641">
    <property type="component" value="Unassembled WGS sequence"/>
</dbReference>